<protein>
    <submittedName>
        <fullName evidence="2">Uncharacterized protein</fullName>
    </submittedName>
</protein>
<dbReference type="AlphaFoldDB" id="A9DIR5"/>
<dbReference type="Proteomes" id="UP000005839">
    <property type="component" value="Unassembled WGS sequence"/>
</dbReference>
<feature type="region of interest" description="Disordered" evidence="1">
    <location>
        <begin position="1"/>
        <end position="31"/>
    </location>
</feature>
<sequence>MAPWATPPKAVPKHDHSAGDSTGKAGFSAHG</sequence>
<evidence type="ECO:0000313" key="3">
    <source>
        <dbReference type="Proteomes" id="UP000005839"/>
    </source>
</evidence>
<gene>
    <name evidence="2" type="ORF">KT99_11443</name>
</gene>
<comment type="caution">
    <text evidence="2">The sequence shown here is derived from an EMBL/GenBank/DDBJ whole genome shotgun (WGS) entry which is preliminary data.</text>
</comment>
<evidence type="ECO:0000313" key="2">
    <source>
        <dbReference type="EMBL" id="EDP99062.1"/>
    </source>
</evidence>
<reference evidence="2 3" key="1">
    <citation type="submission" date="2007-10" db="EMBL/GenBank/DDBJ databases">
        <authorList>
            <person name="Yayanos A."/>
            <person name="Ferriera S."/>
            <person name="Johnson J."/>
            <person name="Kravitz S."/>
            <person name="Halpern A."/>
            <person name="Remington K."/>
            <person name="Beeson K."/>
            <person name="Tran B."/>
            <person name="Rogers Y.-H."/>
            <person name="Friedman R."/>
            <person name="Venter J.C."/>
        </authorList>
    </citation>
    <scope>NUCLEOTIDE SEQUENCE [LARGE SCALE GENOMIC DNA]</scope>
    <source>
        <strain evidence="2 3">KT99</strain>
    </source>
</reference>
<organism evidence="2 3">
    <name type="scientific">Shewanella benthica KT99</name>
    <dbReference type="NCBI Taxonomy" id="314608"/>
    <lineage>
        <taxon>Bacteria</taxon>
        <taxon>Pseudomonadati</taxon>
        <taxon>Pseudomonadota</taxon>
        <taxon>Gammaproteobacteria</taxon>
        <taxon>Alteromonadales</taxon>
        <taxon>Shewanellaceae</taxon>
        <taxon>Shewanella</taxon>
    </lineage>
</organism>
<proteinExistence type="predicted"/>
<evidence type="ECO:0000256" key="1">
    <source>
        <dbReference type="SAM" id="MobiDB-lite"/>
    </source>
</evidence>
<name>A9DIR5_9GAMM</name>
<dbReference type="EMBL" id="ABIC01000054">
    <property type="protein sequence ID" value="EDP99062.1"/>
    <property type="molecule type" value="Genomic_DNA"/>
</dbReference>
<accession>A9DIR5</accession>
<keyword evidence="3" id="KW-1185">Reference proteome</keyword>
<feature type="compositionally biased region" description="Pro residues" evidence="1">
    <location>
        <begin position="1"/>
        <end position="10"/>
    </location>
</feature>